<feature type="transmembrane region" description="Helical" evidence="2">
    <location>
        <begin position="26"/>
        <end position="46"/>
    </location>
</feature>
<accession>A0ABS3EA39</accession>
<evidence type="ECO:0000256" key="2">
    <source>
        <dbReference type="SAM" id="Phobius"/>
    </source>
</evidence>
<dbReference type="PANTHER" id="PTHR35335">
    <property type="entry name" value="UPF0716 PROTEIN FXSA"/>
    <property type="match status" value="1"/>
</dbReference>
<dbReference type="RefSeq" id="WP_207003495.1">
    <property type="nucleotide sequence ID" value="NZ_JAEKJR010000002.1"/>
</dbReference>
<dbReference type="EMBL" id="JAEKJR010000002">
    <property type="protein sequence ID" value="MBN8432177.1"/>
    <property type="molecule type" value="Genomic_DNA"/>
</dbReference>
<feature type="compositionally biased region" description="Basic and acidic residues" evidence="1">
    <location>
        <begin position="131"/>
        <end position="169"/>
    </location>
</feature>
<comment type="caution">
    <text evidence="3">The sequence shown here is derived from an EMBL/GenBank/DDBJ whole genome shotgun (WGS) entry which is preliminary data.</text>
</comment>
<proteinExistence type="predicted"/>
<feature type="region of interest" description="Disordered" evidence="1">
    <location>
        <begin position="125"/>
        <end position="169"/>
    </location>
</feature>
<evidence type="ECO:0000313" key="3">
    <source>
        <dbReference type="EMBL" id="MBN8432177.1"/>
    </source>
</evidence>
<evidence type="ECO:0000256" key="1">
    <source>
        <dbReference type="SAM" id="MobiDB-lite"/>
    </source>
</evidence>
<name>A0ABS3EA39_9GAMM</name>
<evidence type="ECO:0000313" key="4">
    <source>
        <dbReference type="Proteomes" id="UP000664293"/>
    </source>
</evidence>
<reference evidence="3 4" key="1">
    <citation type="submission" date="2020-12" db="EMBL/GenBank/DDBJ databases">
        <title>Oil enriched cultivation method for isolating marine PHA-producing bacteria.</title>
        <authorList>
            <person name="Zheng W."/>
            <person name="Yu S."/>
            <person name="Huang Y."/>
        </authorList>
    </citation>
    <scope>NUCLEOTIDE SEQUENCE [LARGE SCALE GENOMIC DNA]</scope>
    <source>
        <strain evidence="3 4">SN0-2</strain>
    </source>
</reference>
<keyword evidence="2" id="KW-1133">Transmembrane helix</keyword>
<dbReference type="Proteomes" id="UP000664293">
    <property type="component" value="Unassembled WGS sequence"/>
</dbReference>
<protein>
    <submittedName>
        <fullName evidence="3">Membrane protein FxsA</fullName>
    </submittedName>
</protein>
<gene>
    <name evidence="3" type="primary">fxsA</name>
    <name evidence="3" type="ORF">JF535_15100</name>
</gene>
<dbReference type="PANTHER" id="PTHR35335:SF1">
    <property type="entry name" value="UPF0716 PROTEIN FXSA"/>
    <property type="match status" value="1"/>
</dbReference>
<dbReference type="Pfam" id="PF04186">
    <property type="entry name" value="FxsA"/>
    <property type="match status" value="1"/>
</dbReference>
<keyword evidence="4" id="KW-1185">Reference proteome</keyword>
<keyword evidence="2" id="KW-0812">Transmembrane</keyword>
<sequence length="169" mass="18325">MRPLLLLFIVMPILEMWVLITVGEKIGALPTIGLVLLTAVVGLALLKRQGVSTIMRAQQKMQAGEMPAKEMAEGIFLAVGGALLLTPGFITDAIGFACLIPGIRQVIIGRLLGHVVIVQTTGYTAGTHRQPGHDPSRQGRSHDVIEGDYQREDPREGKREDPRDPDKDG</sequence>
<dbReference type="NCBIfam" id="NF008528">
    <property type="entry name" value="PRK11463.1-2"/>
    <property type="match status" value="1"/>
</dbReference>
<organism evidence="3 4">
    <name type="scientific">Microbulbifer salipaludis</name>
    <dbReference type="NCBI Taxonomy" id="187980"/>
    <lineage>
        <taxon>Bacteria</taxon>
        <taxon>Pseudomonadati</taxon>
        <taxon>Pseudomonadota</taxon>
        <taxon>Gammaproteobacteria</taxon>
        <taxon>Cellvibrionales</taxon>
        <taxon>Microbulbiferaceae</taxon>
        <taxon>Microbulbifer</taxon>
    </lineage>
</organism>
<dbReference type="InterPro" id="IPR007313">
    <property type="entry name" value="FxsA"/>
</dbReference>
<keyword evidence="2" id="KW-0472">Membrane</keyword>